<sequence>MSIIPLKKLIEYKGNRYELSRAMIELAKTGGNLLRNETKYRNGKYIPTVIKNILDGNIKYEYEENTNMSVDEEAPFKSSETEYDSETYAIEEPKEDEELEEISAASNDDEDDDEEEKPKRRRRSKNKEENENKEEIAENL</sequence>
<organism evidence="2 3">
    <name type="scientific">Brachyspira catarrhinii</name>
    <dbReference type="NCBI Taxonomy" id="2528966"/>
    <lineage>
        <taxon>Bacteria</taxon>
        <taxon>Pseudomonadati</taxon>
        <taxon>Spirochaetota</taxon>
        <taxon>Spirochaetia</taxon>
        <taxon>Brachyspirales</taxon>
        <taxon>Brachyspiraceae</taxon>
        <taxon>Brachyspira</taxon>
    </lineage>
</organism>
<evidence type="ECO:0008006" key="4">
    <source>
        <dbReference type="Google" id="ProtNLM"/>
    </source>
</evidence>
<keyword evidence="3" id="KW-1185">Reference proteome</keyword>
<feature type="region of interest" description="Disordered" evidence="1">
    <location>
        <begin position="71"/>
        <end position="140"/>
    </location>
</feature>
<dbReference type="RefSeq" id="WP_137997901.1">
    <property type="nucleotide sequence ID" value="NZ_SJDU01000076.1"/>
</dbReference>
<feature type="compositionally biased region" description="Acidic residues" evidence="1">
    <location>
        <begin position="93"/>
        <end position="115"/>
    </location>
</feature>
<name>A0ABY2TSQ5_9SPIR</name>
<dbReference type="Proteomes" id="UP000310168">
    <property type="component" value="Unassembled WGS sequence"/>
</dbReference>
<dbReference type="EMBL" id="SJDU01000076">
    <property type="protein sequence ID" value="TKZ35608.1"/>
    <property type="molecule type" value="Genomic_DNA"/>
</dbReference>
<protein>
    <recommendedName>
        <fullName evidence="4">DNA-directed RNA polymerase subunit omega</fullName>
    </recommendedName>
</protein>
<evidence type="ECO:0000313" key="3">
    <source>
        <dbReference type="Proteomes" id="UP000310168"/>
    </source>
</evidence>
<reference evidence="2 3" key="1">
    <citation type="journal article" date="2019" name="Anaerobe">
        <title>Brachyspira catarrhinii sp. nov., an anaerobic intestinal spirochaete isolated from vervet monkeys may have been misidentified as Brachyspira aalborgi in previous studies.</title>
        <authorList>
            <person name="Phillips N.D."/>
            <person name="La T."/>
            <person name="Hampson D.J."/>
        </authorList>
    </citation>
    <scope>NUCLEOTIDE SEQUENCE [LARGE SCALE GENOMIC DNA]</scope>
    <source>
        <strain evidence="2 3">Z12</strain>
    </source>
</reference>
<accession>A0ABY2TSQ5</accession>
<gene>
    <name evidence="2" type="ORF">EZH24_04340</name>
</gene>
<evidence type="ECO:0000313" key="2">
    <source>
        <dbReference type="EMBL" id="TKZ35608.1"/>
    </source>
</evidence>
<evidence type="ECO:0000256" key="1">
    <source>
        <dbReference type="SAM" id="MobiDB-lite"/>
    </source>
</evidence>
<feature type="compositionally biased region" description="Basic and acidic residues" evidence="1">
    <location>
        <begin position="126"/>
        <end position="140"/>
    </location>
</feature>
<comment type="caution">
    <text evidence="2">The sequence shown here is derived from an EMBL/GenBank/DDBJ whole genome shotgun (WGS) entry which is preliminary data.</text>
</comment>
<proteinExistence type="predicted"/>